<feature type="region of interest" description="Disordered" evidence="1">
    <location>
        <begin position="418"/>
        <end position="437"/>
    </location>
</feature>
<reference evidence="2 3" key="1">
    <citation type="submission" date="2014-09" db="EMBL/GenBank/DDBJ databases">
        <title>Whole genome shotgun sequence of Escherichia vulneris NBRC 102420.</title>
        <authorList>
            <person name="Yoshida Y."/>
            <person name="Hosoyama A."/>
            <person name="Tsuchikane K."/>
            <person name="Ohji S."/>
            <person name="Ichikawa N."/>
            <person name="Kimura A."/>
            <person name="Yamazoe A."/>
            <person name="Ezaki T."/>
            <person name="Fujita N."/>
        </authorList>
    </citation>
    <scope>NUCLEOTIDE SEQUENCE [LARGE SCALE GENOMIC DNA]</scope>
    <source>
        <strain evidence="2 3">NBRC 102420</strain>
    </source>
</reference>
<dbReference type="Gene3D" id="2.180.10.10">
    <property type="entry name" value="RHS repeat-associated core"/>
    <property type="match status" value="1"/>
</dbReference>
<keyword evidence="3" id="KW-1185">Reference proteome</keyword>
<feature type="region of interest" description="Disordered" evidence="1">
    <location>
        <begin position="707"/>
        <end position="773"/>
    </location>
</feature>
<protein>
    <submittedName>
        <fullName evidence="2">Uncharacterized protein</fullName>
    </submittedName>
</protein>
<gene>
    <name evidence="2" type="ORF">EV102420_09_01820</name>
</gene>
<dbReference type="PANTHER" id="PTHR32305:SF15">
    <property type="entry name" value="PROTEIN RHSA-RELATED"/>
    <property type="match status" value="1"/>
</dbReference>
<evidence type="ECO:0000256" key="1">
    <source>
        <dbReference type="SAM" id="MobiDB-lite"/>
    </source>
</evidence>
<feature type="compositionally biased region" description="Low complexity" evidence="1">
    <location>
        <begin position="735"/>
        <end position="752"/>
    </location>
</feature>
<dbReference type="PANTHER" id="PTHR32305">
    <property type="match status" value="1"/>
</dbReference>
<organism evidence="2 3">
    <name type="scientific">Pseudescherichia vulneris NBRC 102420</name>
    <dbReference type="NCBI Taxonomy" id="1115515"/>
    <lineage>
        <taxon>Bacteria</taxon>
        <taxon>Pseudomonadati</taxon>
        <taxon>Pseudomonadota</taxon>
        <taxon>Gammaproteobacteria</taxon>
        <taxon>Enterobacterales</taxon>
        <taxon>Enterobacteriaceae</taxon>
        <taxon>Pseudescherichia</taxon>
    </lineage>
</organism>
<dbReference type="InterPro" id="IPR050708">
    <property type="entry name" value="T6SS_VgrG/RHS"/>
</dbReference>
<dbReference type="NCBIfam" id="TIGR03696">
    <property type="entry name" value="Rhs_assc_core"/>
    <property type="match status" value="1"/>
</dbReference>
<dbReference type="STRING" id="1115515.EV102420_09_01820"/>
<dbReference type="AlphaFoldDB" id="A0A090UZU6"/>
<proteinExistence type="predicted"/>
<dbReference type="EMBL" id="BBMZ01000009">
    <property type="protein sequence ID" value="GAL58150.1"/>
    <property type="molecule type" value="Genomic_DNA"/>
</dbReference>
<dbReference type="InterPro" id="IPR022385">
    <property type="entry name" value="Rhs_assc_core"/>
</dbReference>
<dbReference type="RefSeq" id="WP_052512340.1">
    <property type="nucleotide sequence ID" value="NZ_BBMZ01000009.1"/>
</dbReference>
<dbReference type="Proteomes" id="UP000029462">
    <property type="component" value="Unassembled WGS sequence"/>
</dbReference>
<evidence type="ECO:0000313" key="3">
    <source>
        <dbReference type="Proteomes" id="UP000029462"/>
    </source>
</evidence>
<feature type="compositionally biased region" description="Polar residues" evidence="1">
    <location>
        <begin position="418"/>
        <end position="433"/>
    </location>
</feature>
<comment type="caution">
    <text evidence="2">The sequence shown here is derived from an EMBL/GenBank/DDBJ whole genome shotgun (WGS) entry which is preliminary data.</text>
</comment>
<evidence type="ECO:0000313" key="2">
    <source>
        <dbReference type="EMBL" id="GAL58150.1"/>
    </source>
</evidence>
<dbReference type="eggNOG" id="COG3209">
    <property type="taxonomic scope" value="Bacteria"/>
</dbReference>
<accession>A0A090UZU6</accession>
<sequence length="997" mass="107970">MSSTTLATGTPVVSVNDNRGAIIRALNWNHEQVNSPLRLLINHNLINDDSRVFESRDPRLFTAWSANDATPANLQSTPSLAGLILHRESSDSGNLVTLFDAAGRPVWSRDGCGTVQSITYDELGRPAKGSEQLNGSEIRFSWRSEYGDAGPADAGSQGNNLRGMCVAQYDDGGLVQVSSVALSGAVLSQTQRFLSSAEALPDWPDDAAEREALLEAEVYSTSVTADARGAVLNQTDAMNHMQSWRYDVSGNNCYQTVTPAGGETQSLLGDMTWSAAGQVLTESAGNGVNTEYSYDPQNQWLATITAQRADNTTLQALSYGYDNTGNVTSINDGSVAAGYWRNQATNGSRLFTYDALYQLLSATGRENANNTGMQYSALPVLSDGNQYVNYTRSYHYDDSGNLATMTHAGAGNFTRTMTTESTSNRSVQQNDGGAQTPDAVTDWFDSNGNLLTLQASAAGSDGLTWDGSNNLQQVTLVSRSSGDNDREVYQYSGSQRVRKQTRTLMNGETQLWNIDEVRYLPGLELRKSWQETAGNSPTPSLTEELHVITGQAGRAGIRVLHWETGKPDGIDNNQVRWSVDDNIGSLELEMDVEGQLISREEYYPFGGTAVWAARSEVEADYKTVRYSGKERDGTGLYYYGHRYYAPWLCRWISADPAGEVDGLNLYRMVRNNPVSLKDMGGMAPIGDSSTAGMSIKDRLALLQQKNGNTGEAQGPSVRPKVPPRPVKASTSPQSAAMPVQQPTPQVMPAATADEPIAGPSSAPARSLRSQPKTAQDVFDRYGASYHAENRTYPFEMMQEITQNKLNYSNTSLPAKSLEKIAGMKFTLRHYTSAPAGQAPSFNEIATNMDLVKKGVKSLSRSSGSNTNEDDWRRLGNTGFSFFLLSINGEVANRKFLANSTHYAEFGIDELIQALGPDTEFFASADLLHEKNLASVKAIKGKLGDLKSLLAAAAGISAVQLGTLGAKALLSKIDAAFGNTLEIKIPGNVKITGAWNKV</sequence>
<name>A0A090UZU6_PSEVU</name>
<dbReference type="OrthoDB" id="6043530at2"/>